<dbReference type="EMBL" id="MK071980">
    <property type="protein sequence ID" value="AYV75578.1"/>
    <property type="molecule type" value="Genomic_DNA"/>
</dbReference>
<evidence type="ECO:0000259" key="1">
    <source>
        <dbReference type="Pfam" id="PF08719"/>
    </source>
</evidence>
<dbReference type="CDD" id="cd15457">
    <property type="entry name" value="NADAR"/>
    <property type="match status" value="1"/>
</dbReference>
<gene>
    <name evidence="2" type="ORF">Terrestrivirus2_86</name>
</gene>
<accession>A0A3G4ZL65</accession>
<dbReference type="Gene3D" id="1.10.357.40">
    <property type="entry name" value="YbiA-like"/>
    <property type="match status" value="1"/>
</dbReference>
<evidence type="ECO:0000313" key="2">
    <source>
        <dbReference type="EMBL" id="AYV75578.1"/>
    </source>
</evidence>
<feature type="domain" description="NADAR" evidence="1">
    <location>
        <begin position="38"/>
        <end position="186"/>
    </location>
</feature>
<dbReference type="Pfam" id="PF08719">
    <property type="entry name" value="NADAR"/>
    <property type="match status" value="1"/>
</dbReference>
<dbReference type="InterPro" id="IPR037238">
    <property type="entry name" value="YbiA-like_sf"/>
</dbReference>
<protein>
    <submittedName>
        <fullName evidence="2">NADAR family protein</fullName>
    </submittedName>
</protein>
<dbReference type="InterPro" id="IPR012816">
    <property type="entry name" value="NADAR"/>
</dbReference>
<sequence>MSDTVKYIWFYNGQESYDHHIITFNKKTGFWSISKSTIDTGVFGNFYPHKKGSKNALGTLNLKVPVNGKEFIFPTSEHAFQSSKTLNNDEVEEFTQSTYAGDSFRLGRRIKLRADWETVKVDIMRNIVTCKFTQNEDLKKVLLATDDAYLIEHVPVLNRDGFWADNQNGTGKNMLGLILMEVRTSLGGKEPNPEAVKFLPKLYENRARFVFN</sequence>
<dbReference type="SUPFAM" id="SSF143990">
    <property type="entry name" value="YbiA-like"/>
    <property type="match status" value="1"/>
</dbReference>
<reference evidence="2" key="1">
    <citation type="submission" date="2018-10" db="EMBL/GenBank/DDBJ databases">
        <title>Hidden diversity of soil giant viruses.</title>
        <authorList>
            <person name="Schulz F."/>
            <person name="Alteio L."/>
            <person name="Goudeau D."/>
            <person name="Ryan E.M."/>
            <person name="Malmstrom R.R."/>
            <person name="Blanchard J."/>
            <person name="Woyke T."/>
        </authorList>
    </citation>
    <scope>NUCLEOTIDE SEQUENCE</scope>
    <source>
        <strain evidence="2">TEV1</strain>
    </source>
</reference>
<organism evidence="2">
    <name type="scientific">Terrestrivirus sp</name>
    <dbReference type="NCBI Taxonomy" id="2487775"/>
    <lineage>
        <taxon>Viruses</taxon>
        <taxon>Varidnaviria</taxon>
        <taxon>Bamfordvirae</taxon>
        <taxon>Nucleocytoviricota</taxon>
        <taxon>Megaviricetes</taxon>
        <taxon>Imitervirales</taxon>
        <taxon>Mimiviridae</taxon>
        <taxon>Klosneuvirinae</taxon>
    </lineage>
</organism>
<proteinExistence type="predicted"/>
<name>A0A3G4ZL65_9VIRU</name>